<dbReference type="EMBL" id="JH000198">
    <property type="protein sequence ID" value="EGW00820.1"/>
    <property type="molecule type" value="Genomic_DNA"/>
</dbReference>
<evidence type="ECO:0000313" key="2">
    <source>
        <dbReference type="Proteomes" id="UP000001075"/>
    </source>
</evidence>
<gene>
    <name evidence="1" type="ORF">I79_006373</name>
</gene>
<evidence type="ECO:0000313" key="1">
    <source>
        <dbReference type="EMBL" id="EGW00820.1"/>
    </source>
</evidence>
<dbReference type="AlphaFoldDB" id="G3H7N8"/>
<reference evidence="2" key="1">
    <citation type="journal article" date="2011" name="Nat. Biotechnol.">
        <title>The genomic sequence of the Chinese hamster ovary (CHO)-K1 cell line.</title>
        <authorList>
            <person name="Xu X."/>
            <person name="Nagarajan H."/>
            <person name="Lewis N.E."/>
            <person name="Pan S."/>
            <person name="Cai Z."/>
            <person name="Liu X."/>
            <person name="Chen W."/>
            <person name="Xie M."/>
            <person name="Wang W."/>
            <person name="Hammond S."/>
            <person name="Andersen M.R."/>
            <person name="Neff N."/>
            <person name="Passarelli B."/>
            <person name="Koh W."/>
            <person name="Fan H.C."/>
            <person name="Wang J."/>
            <person name="Gui Y."/>
            <person name="Lee K.H."/>
            <person name="Betenbaugh M.J."/>
            <person name="Quake S.R."/>
            <person name="Famili I."/>
            <person name="Palsson B.O."/>
            <person name="Wang J."/>
        </authorList>
    </citation>
    <scope>NUCLEOTIDE SEQUENCE [LARGE SCALE GENOMIC DNA]</scope>
    <source>
        <strain evidence="2">CHO K1 cell line</strain>
    </source>
</reference>
<dbReference type="InParanoid" id="G3H7N8"/>
<protein>
    <submittedName>
        <fullName evidence="1">Uncharacterized protein</fullName>
    </submittedName>
</protein>
<name>G3H7N8_CRIGR</name>
<proteinExistence type="predicted"/>
<dbReference type="Proteomes" id="UP000001075">
    <property type="component" value="Unassembled WGS sequence"/>
</dbReference>
<accession>G3H7N8</accession>
<sequence length="58" mass="6543">MFQPTNTFPLNGCYTAMHETNALNNPTFARPSICFKALPAAPKRSVVHKQRGRTPRQQ</sequence>
<organism evidence="1 2">
    <name type="scientific">Cricetulus griseus</name>
    <name type="common">Chinese hamster</name>
    <name type="synonym">Cricetulus barabensis griseus</name>
    <dbReference type="NCBI Taxonomy" id="10029"/>
    <lineage>
        <taxon>Eukaryota</taxon>
        <taxon>Metazoa</taxon>
        <taxon>Chordata</taxon>
        <taxon>Craniata</taxon>
        <taxon>Vertebrata</taxon>
        <taxon>Euteleostomi</taxon>
        <taxon>Mammalia</taxon>
        <taxon>Eutheria</taxon>
        <taxon>Euarchontoglires</taxon>
        <taxon>Glires</taxon>
        <taxon>Rodentia</taxon>
        <taxon>Myomorpha</taxon>
        <taxon>Muroidea</taxon>
        <taxon>Cricetidae</taxon>
        <taxon>Cricetinae</taxon>
        <taxon>Cricetulus</taxon>
    </lineage>
</organism>